<dbReference type="OrthoDB" id="371169at2"/>
<evidence type="ECO:0000313" key="2">
    <source>
        <dbReference type="EMBL" id="RSU12271.1"/>
    </source>
</evidence>
<evidence type="ECO:0000259" key="1">
    <source>
        <dbReference type="Pfam" id="PF07866"/>
    </source>
</evidence>
<comment type="caution">
    <text evidence="2">The sequence shown here is derived from an EMBL/GenBank/DDBJ whole genome shotgun (WGS) entry which is preliminary data.</text>
</comment>
<dbReference type="RefSeq" id="WP_126808724.1">
    <property type="nucleotide sequence ID" value="NZ_NGKA01000008.1"/>
</dbReference>
<dbReference type="InterPro" id="IPR023387">
    <property type="entry name" value="DUF1653-like_dom"/>
</dbReference>
<reference evidence="2 3" key="1">
    <citation type="submission" date="2017-05" db="EMBL/GenBank/DDBJ databases">
        <title>Vagococcus spp. assemblies.</title>
        <authorList>
            <person name="Gulvik C.A."/>
        </authorList>
    </citation>
    <scope>NUCLEOTIDE SEQUENCE [LARGE SCALE GENOMIC DNA]</scope>
    <source>
        <strain evidence="2 3">CCUG 51432</strain>
    </source>
</reference>
<dbReference type="Gene3D" id="2.30.30.320">
    <property type="entry name" value="DUF1653-like domain"/>
    <property type="match status" value="1"/>
</dbReference>
<proteinExistence type="predicted"/>
<organism evidence="2 3">
    <name type="scientific">Vagococcus elongatus</name>
    <dbReference type="NCBI Taxonomy" id="180344"/>
    <lineage>
        <taxon>Bacteria</taxon>
        <taxon>Bacillati</taxon>
        <taxon>Bacillota</taxon>
        <taxon>Bacilli</taxon>
        <taxon>Lactobacillales</taxon>
        <taxon>Enterococcaceae</taxon>
        <taxon>Vagococcus</taxon>
    </lineage>
</organism>
<keyword evidence="3" id="KW-1185">Reference proteome</keyword>
<dbReference type="AlphaFoldDB" id="A0A430AW38"/>
<accession>A0A430AW38</accession>
<evidence type="ECO:0000313" key="3">
    <source>
        <dbReference type="Proteomes" id="UP000287605"/>
    </source>
</evidence>
<name>A0A430AW38_9ENTE</name>
<dbReference type="Proteomes" id="UP000287605">
    <property type="component" value="Unassembled WGS sequence"/>
</dbReference>
<dbReference type="InterPro" id="IPR037135">
    <property type="entry name" value="DUF1653-like_dom_sf"/>
</dbReference>
<sequence length="176" mass="20379">MARIGEPIVLSSEESRDFLKLNGGKVGESNTPIQRVANDFYKHYKGGIYEVVGASTHTETEEELVLYKDESGRLWSRPVEIFLDVDNFIPELRSQMSRFEKVWVSVIDTNFGYLGGRDSIYAGRGMSWSGGMLFTNFKHAKKYEHDERGIEEFQRDFDMHKEIGAVSRKIHKQREY</sequence>
<dbReference type="EMBL" id="NGKA01000008">
    <property type="protein sequence ID" value="RSU12271.1"/>
    <property type="molecule type" value="Genomic_DNA"/>
</dbReference>
<gene>
    <name evidence="2" type="ORF">CBF29_06635</name>
</gene>
<dbReference type="Pfam" id="PF07866">
    <property type="entry name" value="DUF1653"/>
    <property type="match status" value="1"/>
</dbReference>
<protein>
    <recommendedName>
        <fullName evidence="1">DUF1653 domain-containing protein</fullName>
    </recommendedName>
</protein>
<feature type="domain" description="DUF1653" evidence="1">
    <location>
        <begin position="40"/>
        <end position="86"/>
    </location>
</feature>